<evidence type="ECO:0008006" key="5">
    <source>
        <dbReference type="Google" id="ProtNLM"/>
    </source>
</evidence>
<feature type="transmembrane region" description="Helical" evidence="2">
    <location>
        <begin position="94"/>
        <end position="117"/>
    </location>
</feature>
<keyword evidence="2" id="KW-0812">Transmembrane</keyword>
<protein>
    <recommendedName>
        <fullName evidence="5">SH3b domain-containing protein</fullName>
    </recommendedName>
</protein>
<name>A0A2M8PDC3_9CHLR</name>
<sequence>MSRYEDPYSPTEYEDAPEEPTRSLGSTPIRRSAPDRPSRAAPQPPAEPRQTRQAQPLRRTPPPPPIYEPAELPKAPARRRLPQRPSKRESGWYLPWWSLLVLIAFVAAAAIGAWAVVDSVGGSAAPGGQTPIVIVVTATFTVGPPPTLTPLPQVQPPTVVPLPTVVPTATLPSGEFRPGVIVEVVGVGLNGLNIRAGAGIGATLLFVAPERTRFMIMSGPQNASGFEWWEVREVNAPNRTGWAVRNYLQAVD</sequence>
<organism evidence="3 4">
    <name type="scientific">Candidatus Thermofonsia Clade 1 bacterium</name>
    <dbReference type="NCBI Taxonomy" id="2364210"/>
    <lineage>
        <taxon>Bacteria</taxon>
        <taxon>Bacillati</taxon>
        <taxon>Chloroflexota</taxon>
        <taxon>Candidatus Thermofontia</taxon>
        <taxon>Candidatus Thermofonsia Clade 1</taxon>
    </lineage>
</organism>
<accession>A0A2M8PDC3</accession>
<proteinExistence type="predicted"/>
<reference evidence="3 4" key="1">
    <citation type="submission" date="2017-11" db="EMBL/GenBank/DDBJ databases">
        <title>Evolution of Phototrophy in the Chloroflexi Phylum Driven by Horizontal Gene Transfer.</title>
        <authorList>
            <person name="Ward L.M."/>
            <person name="Hemp J."/>
            <person name="Shih P.M."/>
            <person name="Mcglynn S.E."/>
            <person name="Fischer W."/>
        </authorList>
    </citation>
    <scope>NUCLEOTIDE SEQUENCE [LARGE SCALE GENOMIC DNA]</scope>
    <source>
        <strain evidence="3">JP3_13</strain>
    </source>
</reference>
<dbReference type="EMBL" id="PGTM01000141">
    <property type="protein sequence ID" value="PJF35546.1"/>
    <property type="molecule type" value="Genomic_DNA"/>
</dbReference>
<dbReference type="AlphaFoldDB" id="A0A2M8PDC3"/>
<evidence type="ECO:0000256" key="1">
    <source>
        <dbReference type="SAM" id="MobiDB-lite"/>
    </source>
</evidence>
<evidence type="ECO:0000256" key="2">
    <source>
        <dbReference type="SAM" id="Phobius"/>
    </source>
</evidence>
<dbReference type="Proteomes" id="UP000229681">
    <property type="component" value="Unassembled WGS sequence"/>
</dbReference>
<keyword evidence="2" id="KW-0472">Membrane</keyword>
<gene>
    <name evidence="3" type="ORF">CUN49_10040</name>
</gene>
<feature type="region of interest" description="Disordered" evidence="1">
    <location>
        <begin position="1"/>
        <end position="85"/>
    </location>
</feature>
<evidence type="ECO:0000313" key="4">
    <source>
        <dbReference type="Proteomes" id="UP000229681"/>
    </source>
</evidence>
<evidence type="ECO:0000313" key="3">
    <source>
        <dbReference type="EMBL" id="PJF35546.1"/>
    </source>
</evidence>
<comment type="caution">
    <text evidence="3">The sequence shown here is derived from an EMBL/GenBank/DDBJ whole genome shotgun (WGS) entry which is preliminary data.</text>
</comment>
<keyword evidence="2" id="KW-1133">Transmembrane helix</keyword>